<proteinExistence type="inferred from homology"/>
<dbReference type="PRINTS" id="PR00742">
    <property type="entry name" value="GLHYDRLASE35"/>
</dbReference>
<evidence type="ECO:0000259" key="5">
    <source>
        <dbReference type="Pfam" id="PF01301"/>
    </source>
</evidence>
<evidence type="ECO:0000259" key="7">
    <source>
        <dbReference type="Pfam" id="PF21467"/>
    </source>
</evidence>
<accession>A0A940SXN6</accession>
<dbReference type="Gene3D" id="3.20.20.80">
    <property type="entry name" value="Glycosidases"/>
    <property type="match status" value="1"/>
</dbReference>
<name>A0A940SXN6_9ENTE</name>
<keyword evidence="3" id="KW-0326">Glycosidase</keyword>
<evidence type="ECO:0000256" key="1">
    <source>
        <dbReference type="ARBA" id="ARBA00009809"/>
    </source>
</evidence>
<dbReference type="InterPro" id="IPR008979">
    <property type="entry name" value="Galactose-bd-like_sf"/>
</dbReference>
<dbReference type="InterPro" id="IPR019801">
    <property type="entry name" value="Glyco_hydro_35_CS"/>
</dbReference>
<reference evidence="8" key="1">
    <citation type="submission" date="2020-12" db="EMBL/GenBank/DDBJ databases">
        <title>Vagococcus allomyrinae sp. nov. and Enterococcus lavae sp. nov., isolated from the larvae of Allomyrina dichotoma.</title>
        <authorList>
            <person name="Lee S.D."/>
        </authorList>
    </citation>
    <scope>NUCLEOTIDE SEQUENCE</scope>
    <source>
        <strain evidence="8">BWB3-3</strain>
    </source>
</reference>
<gene>
    <name evidence="8" type="ORF">I6N95_25195</name>
</gene>
<feature type="active site" description="Nucleophile" evidence="4">
    <location>
        <position position="236"/>
    </location>
</feature>
<dbReference type="GO" id="GO:0004565">
    <property type="term" value="F:beta-galactosidase activity"/>
    <property type="evidence" value="ECO:0007669"/>
    <property type="project" value="InterPro"/>
</dbReference>
<feature type="active site" description="Proton donor" evidence="4">
    <location>
        <position position="158"/>
    </location>
</feature>
<feature type="domain" description="Beta-galactosidase 1-like first all-beta" evidence="6">
    <location>
        <begin position="370"/>
        <end position="482"/>
    </location>
</feature>
<dbReference type="SUPFAM" id="SSF49785">
    <property type="entry name" value="Galactose-binding domain-like"/>
    <property type="match status" value="1"/>
</dbReference>
<dbReference type="InterPro" id="IPR031330">
    <property type="entry name" value="Gly_Hdrlase_35_cat"/>
</dbReference>
<dbReference type="PANTHER" id="PTHR23421">
    <property type="entry name" value="BETA-GALACTOSIDASE RELATED"/>
    <property type="match status" value="1"/>
</dbReference>
<evidence type="ECO:0000259" key="6">
    <source>
        <dbReference type="Pfam" id="PF21317"/>
    </source>
</evidence>
<evidence type="ECO:0000313" key="9">
    <source>
        <dbReference type="Proteomes" id="UP000674938"/>
    </source>
</evidence>
<keyword evidence="2" id="KW-0378">Hydrolase</keyword>
<feature type="domain" description="Glycoside hydrolase 35 catalytic" evidence="5">
    <location>
        <begin position="11"/>
        <end position="326"/>
    </location>
</feature>
<dbReference type="PROSITE" id="PS01182">
    <property type="entry name" value="GLYCOSYL_HYDROL_F35"/>
    <property type="match status" value="1"/>
</dbReference>
<protein>
    <submittedName>
        <fullName evidence="8">Beta-galactosidase</fullName>
    </submittedName>
</protein>
<dbReference type="InterPro" id="IPR026283">
    <property type="entry name" value="B-gal_1-like"/>
</dbReference>
<comment type="caution">
    <text evidence="8">The sequence shown here is derived from an EMBL/GenBank/DDBJ whole genome shotgun (WGS) entry which is preliminary data.</text>
</comment>
<evidence type="ECO:0000256" key="2">
    <source>
        <dbReference type="ARBA" id="ARBA00022801"/>
    </source>
</evidence>
<dbReference type="EMBL" id="JAEEGA010000025">
    <property type="protein sequence ID" value="MBP1044309.1"/>
    <property type="molecule type" value="Genomic_DNA"/>
</dbReference>
<dbReference type="Pfam" id="PF01301">
    <property type="entry name" value="Glyco_hydro_35"/>
    <property type="match status" value="1"/>
</dbReference>
<dbReference type="PIRSF" id="PIRSF006336">
    <property type="entry name" value="B-gal"/>
    <property type="match status" value="1"/>
</dbReference>
<dbReference type="Pfam" id="PF21467">
    <property type="entry name" value="BetaGal_gal-bd"/>
    <property type="match status" value="1"/>
</dbReference>
<evidence type="ECO:0000256" key="3">
    <source>
        <dbReference type="ARBA" id="ARBA00023295"/>
    </source>
</evidence>
<dbReference type="Pfam" id="PF21317">
    <property type="entry name" value="BetaGal_ABD_1"/>
    <property type="match status" value="1"/>
</dbReference>
<dbReference type="GO" id="GO:0005975">
    <property type="term" value="P:carbohydrate metabolic process"/>
    <property type="evidence" value="ECO:0007669"/>
    <property type="project" value="InterPro"/>
</dbReference>
<evidence type="ECO:0000313" key="8">
    <source>
        <dbReference type="EMBL" id="MBP1044309.1"/>
    </source>
</evidence>
<evidence type="ECO:0000256" key="4">
    <source>
        <dbReference type="PIRSR" id="PIRSR006336-1"/>
    </source>
</evidence>
<sequence length="588" mass="67270">MSQMFEIREDFYLDGQPFKVISGAIHYFRVVPEYWEHRLKMLRNMGCNTVETYVPWNFHEPHEGQFDFSGGLNIRQFILLAQQLDLKVILRPSPYICAEWEFGGQPSWLLNDPQMRVRSNYQPYLDKVKNYYQRFFAEVKDLQITSGGPIIMVQVENEYGGYANDKDYLLAVVDLLKVNGIDVPLVTSDGPWHDMLANGSLPEQALPTINCGSDVKTHFKKLKEFHGKTAPLMVMEFWIGWFDAWQDQAHHTTDVATCAQELDDILSEGHVNIYMFHGGTNFGFSNGANYYGKLLPDTTSYDYDAPLNEYGEVTEKYLAFQQVIQKYRSFEIEEIPDIKRLGPKTIELTARTGLTTNLAKIGTAHQGTYPLNMEAMDQPFGYVYYTSEVGGKRKIEDFRLIETADRASVYVNDQPILTKYDTDMADSVEFELVNEKNQLQILVENMGRVNYSVTMNSQRKGIVGGVILNGAFQTNWCSYALDFSKLAQLDYELEVVGKTPTFSQFEFELIDIGDTFIDMSQWGKGVVVVNGFNLGRYWQVGPQTKLYIPGPKLRKGLNEIVIFETEGQEQQQIMLTDLPDIKNGMRSS</sequence>
<feature type="domain" description="Beta-galactosidase galactose-binding" evidence="7">
    <location>
        <begin position="500"/>
        <end position="558"/>
    </location>
</feature>
<dbReference type="InterPro" id="IPR048912">
    <property type="entry name" value="BetaGal1-like_ABD1"/>
</dbReference>
<dbReference type="InterPro" id="IPR001944">
    <property type="entry name" value="Glycoside_Hdrlase_35"/>
</dbReference>
<dbReference type="Proteomes" id="UP000674938">
    <property type="component" value="Unassembled WGS sequence"/>
</dbReference>
<dbReference type="RefSeq" id="WP_209532683.1">
    <property type="nucleotide sequence ID" value="NZ_JAEEGA010000025.1"/>
</dbReference>
<dbReference type="Gene3D" id="2.60.120.260">
    <property type="entry name" value="Galactose-binding domain-like"/>
    <property type="match status" value="2"/>
</dbReference>
<organism evidence="8 9">
    <name type="scientific">Vagococcus allomyrinae</name>
    <dbReference type="NCBI Taxonomy" id="2794353"/>
    <lineage>
        <taxon>Bacteria</taxon>
        <taxon>Bacillati</taxon>
        <taxon>Bacillota</taxon>
        <taxon>Bacilli</taxon>
        <taxon>Lactobacillales</taxon>
        <taxon>Enterococcaceae</taxon>
        <taxon>Vagococcus</taxon>
    </lineage>
</organism>
<keyword evidence="9" id="KW-1185">Reference proteome</keyword>
<dbReference type="FunFam" id="3.20.20.80:FF:000115">
    <property type="entry name" value="Beta-galactosidase"/>
    <property type="match status" value="1"/>
</dbReference>
<dbReference type="InterPro" id="IPR017853">
    <property type="entry name" value="GH"/>
</dbReference>
<dbReference type="InterPro" id="IPR048913">
    <property type="entry name" value="BetaGal_gal-bd"/>
</dbReference>
<comment type="similarity">
    <text evidence="1">Belongs to the glycosyl hydrolase 35 family.</text>
</comment>
<dbReference type="SUPFAM" id="SSF51445">
    <property type="entry name" value="(Trans)glycosidases"/>
    <property type="match status" value="1"/>
</dbReference>
<dbReference type="AlphaFoldDB" id="A0A940SXN6"/>